<sequence length="276" mass="30014">MLKGFYTAASGMIAQQRMQELLTNNMANANTPGYKADQASLRAFPELLLQQFNSQSIPNPSRHLPSGKTIGGINTGAYMQEAIPNFIQGDIYETGRSTDLALVEQNVPMNEEGQKAALFYAVQNADGEVRYTRNGNFTIDGQGNLTTNEGFYVLDETGVPIVIESGEFVVNQDGSVLENGQVVGQISIALAENPNGLLKEGTGLYRTENGEPLPTALGNANVAYTVQQGFIERSNVDVSQTMTQMLTAFRAFEANQKVLQAYDKSLEKTVNEIGRL</sequence>
<reference evidence="7" key="1">
    <citation type="journal article" date="2019" name="Int. J. Syst. Evol. Microbiol.">
        <title>The Global Catalogue of Microorganisms (GCM) 10K type strain sequencing project: providing services to taxonomists for standard genome sequencing and annotation.</title>
        <authorList>
            <consortium name="The Broad Institute Genomics Platform"/>
            <consortium name="The Broad Institute Genome Sequencing Center for Infectious Disease"/>
            <person name="Wu L."/>
            <person name="Ma J."/>
        </authorList>
    </citation>
    <scope>NUCLEOTIDE SEQUENCE [LARGE SCALE GENOMIC DNA]</scope>
    <source>
        <strain evidence="7">CCUG 49339</strain>
    </source>
</reference>
<dbReference type="PANTHER" id="PTHR30435:SF19">
    <property type="entry name" value="FLAGELLAR BASAL-BODY ROD PROTEIN FLGG"/>
    <property type="match status" value="1"/>
</dbReference>
<keyword evidence="6" id="KW-0969">Cilium</keyword>
<comment type="caution">
    <text evidence="6">The sequence shown here is derived from an EMBL/GenBank/DDBJ whole genome shotgun (WGS) entry which is preliminary data.</text>
</comment>
<comment type="similarity">
    <text evidence="1 2">Belongs to the flagella basal body rod proteins family.</text>
</comment>
<dbReference type="EMBL" id="JBHUEM010000014">
    <property type="protein sequence ID" value="MFD1737022.1"/>
    <property type="molecule type" value="Genomic_DNA"/>
</dbReference>
<dbReference type="InterPro" id="IPR020013">
    <property type="entry name" value="Flagellar_FlgE/F/G"/>
</dbReference>
<dbReference type="InterPro" id="IPR053967">
    <property type="entry name" value="LlgE_F_G-like_D1"/>
</dbReference>
<protein>
    <submittedName>
        <fullName evidence="6">Flagellar hook-basal body protein</fullName>
    </submittedName>
</protein>
<dbReference type="Pfam" id="PF22692">
    <property type="entry name" value="LlgE_F_G_D1"/>
    <property type="match status" value="1"/>
</dbReference>
<dbReference type="InterPro" id="IPR037925">
    <property type="entry name" value="FlgE/F/G-like"/>
</dbReference>
<keyword evidence="2" id="KW-0975">Bacterial flagellum</keyword>
<evidence type="ECO:0000259" key="3">
    <source>
        <dbReference type="Pfam" id="PF00460"/>
    </source>
</evidence>
<dbReference type="RefSeq" id="WP_377928216.1">
    <property type="nucleotide sequence ID" value="NZ_JBHUEM010000014.1"/>
</dbReference>
<name>A0ABW4LR90_9BACI</name>
<evidence type="ECO:0000256" key="2">
    <source>
        <dbReference type="RuleBase" id="RU362116"/>
    </source>
</evidence>
<evidence type="ECO:0000313" key="7">
    <source>
        <dbReference type="Proteomes" id="UP001597214"/>
    </source>
</evidence>
<keyword evidence="6" id="KW-0966">Cell projection</keyword>
<feature type="domain" description="Flagellar hook protein FlgE/F/G-like D1" evidence="5">
    <location>
        <begin position="119"/>
        <end position="176"/>
    </location>
</feature>
<feature type="domain" description="Flagellar basal body rod protein N-terminal" evidence="3">
    <location>
        <begin position="5"/>
        <end position="35"/>
    </location>
</feature>
<evidence type="ECO:0000256" key="1">
    <source>
        <dbReference type="ARBA" id="ARBA00009677"/>
    </source>
</evidence>
<dbReference type="Proteomes" id="UP001597214">
    <property type="component" value="Unassembled WGS sequence"/>
</dbReference>
<dbReference type="SUPFAM" id="SSF117143">
    <property type="entry name" value="Flagellar hook protein flgE"/>
    <property type="match status" value="1"/>
</dbReference>
<gene>
    <name evidence="6" type="ORF">ACFSCX_10650</name>
</gene>
<keyword evidence="6" id="KW-0282">Flagellum</keyword>
<dbReference type="InterPro" id="IPR001444">
    <property type="entry name" value="Flag_bb_rod_N"/>
</dbReference>
<comment type="subcellular location">
    <subcellularLocation>
        <location evidence="2">Bacterial flagellum basal body</location>
    </subcellularLocation>
</comment>
<organism evidence="6 7">
    <name type="scientific">Bacillus salitolerans</name>
    <dbReference type="NCBI Taxonomy" id="1437434"/>
    <lineage>
        <taxon>Bacteria</taxon>
        <taxon>Bacillati</taxon>
        <taxon>Bacillota</taxon>
        <taxon>Bacilli</taxon>
        <taxon>Bacillales</taxon>
        <taxon>Bacillaceae</taxon>
        <taxon>Bacillus</taxon>
    </lineage>
</organism>
<dbReference type="Pfam" id="PF00460">
    <property type="entry name" value="Flg_bb_rod"/>
    <property type="match status" value="1"/>
</dbReference>
<evidence type="ECO:0000259" key="5">
    <source>
        <dbReference type="Pfam" id="PF22692"/>
    </source>
</evidence>
<evidence type="ECO:0000259" key="4">
    <source>
        <dbReference type="Pfam" id="PF06429"/>
    </source>
</evidence>
<dbReference type="PANTHER" id="PTHR30435">
    <property type="entry name" value="FLAGELLAR PROTEIN"/>
    <property type="match status" value="1"/>
</dbReference>
<proteinExistence type="inferred from homology"/>
<keyword evidence="7" id="KW-1185">Reference proteome</keyword>
<dbReference type="NCBIfam" id="TIGR03506">
    <property type="entry name" value="FlgEFG_subfam"/>
    <property type="match status" value="1"/>
</dbReference>
<dbReference type="PROSITE" id="PS00588">
    <property type="entry name" value="FLAGELLA_BB_ROD"/>
    <property type="match status" value="1"/>
</dbReference>
<feature type="domain" description="Flagellar basal-body/hook protein C-terminal" evidence="4">
    <location>
        <begin position="227"/>
        <end position="271"/>
    </location>
</feature>
<dbReference type="InterPro" id="IPR019776">
    <property type="entry name" value="Flagellar_basal_body_rod_CS"/>
</dbReference>
<accession>A0ABW4LR90</accession>
<evidence type="ECO:0000313" key="6">
    <source>
        <dbReference type="EMBL" id="MFD1737022.1"/>
    </source>
</evidence>
<dbReference type="InterPro" id="IPR010930">
    <property type="entry name" value="Flg_bb/hook_C_dom"/>
</dbReference>
<dbReference type="Pfam" id="PF06429">
    <property type="entry name" value="Flg_bbr_C"/>
    <property type="match status" value="1"/>
</dbReference>